<dbReference type="Proteomes" id="UP000186469">
    <property type="component" value="Unassembled WGS sequence"/>
</dbReference>
<feature type="domain" description="DUF218" evidence="2">
    <location>
        <begin position="38"/>
        <end position="178"/>
    </location>
</feature>
<proteinExistence type="predicted"/>
<dbReference type="Gene3D" id="3.40.50.620">
    <property type="entry name" value="HUPs"/>
    <property type="match status" value="1"/>
</dbReference>
<gene>
    <name evidence="3" type="ORF">SAMN02745728_01081</name>
</gene>
<accession>A0A1M7SNL3</accession>
<feature type="transmembrane region" description="Helical" evidence="1">
    <location>
        <begin position="9"/>
        <end position="31"/>
    </location>
</feature>
<dbReference type="InterPro" id="IPR014729">
    <property type="entry name" value="Rossmann-like_a/b/a_fold"/>
</dbReference>
<dbReference type="OrthoDB" id="9809813at2"/>
<dbReference type="GO" id="GO:0005886">
    <property type="term" value="C:plasma membrane"/>
    <property type="evidence" value="ECO:0007669"/>
    <property type="project" value="TreeGrafter"/>
</dbReference>
<organism evidence="3 4">
    <name type="scientific">Desulfovibrio litoralis DSM 11393</name>
    <dbReference type="NCBI Taxonomy" id="1121455"/>
    <lineage>
        <taxon>Bacteria</taxon>
        <taxon>Pseudomonadati</taxon>
        <taxon>Thermodesulfobacteriota</taxon>
        <taxon>Desulfovibrionia</taxon>
        <taxon>Desulfovibrionales</taxon>
        <taxon>Desulfovibrionaceae</taxon>
        <taxon>Desulfovibrio</taxon>
    </lineage>
</organism>
<dbReference type="STRING" id="1121455.SAMN02745728_01081"/>
<name>A0A1M7SNL3_9BACT</name>
<dbReference type="AlphaFoldDB" id="A0A1M7SNL3"/>
<evidence type="ECO:0000256" key="1">
    <source>
        <dbReference type="SAM" id="Phobius"/>
    </source>
</evidence>
<dbReference type="Pfam" id="PF02698">
    <property type="entry name" value="DUF218"/>
    <property type="match status" value="1"/>
</dbReference>
<keyword evidence="1" id="KW-0472">Membrane</keyword>
<evidence type="ECO:0000259" key="2">
    <source>
        <dbReference type="Pfam" id="PF02698"/>
    </source>
</evidence>
<reference evidence="3 4" key="1">
    <citation type="submission" date="2016-12" db="EMBL/GenBank/DDBJ databases">
        <authorList>
            <person name="Song W.-J."/>
            <person name="Kurnit D.M."/>
        </authorList>
    </citation>
    <scope>NUCLEOTIDE SEQUENCE [LARGE SCALE GENOMIC DNA]</scope>
    <source>
        <strain evidence="3 4">DSM 11393</strain>
    </source>
</reference>
<dbReference type="InterPro" id="IPR051599">
    <property type="entry name" value="Cell_Envelope_Assoc"/>
</dbReference>
<dbReference type="CDD" id="cd06259">
    <property type="entry name" value="YdcF-like"/>
    <property type="match status" value="1"/>
</dbReference>
<dbReference type="EMBL" id="FRDI01000004">
    <property type="protein sequence ID" value="SHN60077.1"/>
    <property type="molecule type" value="Genomic_DNA"/>
</dbReference>
<dbReference type="PANTHER" id="PTHR30336">
    <property type="entry name" value="INNER MEMBRANE PROTEIN, PROBABLE PERMEASE"/>
    <property type="match status" value="1"/>
</dbReference>
<dbReference type="InterPro" id="IPR003848">
    <property type="entry name" value="DUF218"/>
</dbReference>
<keyword evidence="4" id="KW-1185">Reference proteome</keyword>
<evidence type="ECO:0000313" key="3">
    <source>
        <dbReference type="EMBL" id="SHN60077.1"/>
    </source>
</evidence>
<evidence type="ECO:0000313" key="4">
    <source>
        <dbReference type="Proteomes" id="UP000186469"/>
    </source>
</evidence>
<keyword evidence="1" id="KW-0812">Transmembrane</keyword>
<keyword evidence="1" id="KW-1133">Transmembrane helix</keyword>
<dbReference type="PANTHER" id="PTHR30336:SF20">
    <property type="entry name" value="DUF218 DOMAIN-CONTAINING PROTEIN"/>
    <property type="match status" value="1"/>
</dbReference>
<sequence>MFNKKHIKIFFVLLILSVTTIILLPLSGLLMQKHNQADIAVVLGSMVHYEGRPSKQLKARLDTAYELYKKNCYKTIIVSGGLDPRGNDEALVMRNYLVKKGIPKQNIIMDNQGNNTRATATNLKNIIQNNKLLNDFKTEKQPSVAIISQFFHLPRTKLTFEQEGFKVNTTAYPKSFFARDLYSIAREGVAYPAYLFKIR</sequence>
<protein>
    <submittedName>
        <fullName evidence="3">Protein SanA, affects membrane permeability for vancomycin</fullName>
    </submittedName>
</protein>